<accession>A0A2S4MHY2</accession>
<dbReference type="PANTHER" id="PTHR33741">
    <property type="entry name" value="TRANSMEMBRANE PROTEIN DDB_G0269096-RELATED"/>
    <property type="match status" value="1"/>
</dbReference>
<keyword evidence="1" id="KW-0472">Membrane</keyword>
<keyword evidence="1" id="KW-1133">Transmembrane helix</keyword>
<protein>
    <submittedName>
        <fullName evidence="3">HPP family protein</fullName>
    </submittedName>
</protein>
<feature type="transmembrane region" description="Helical" evidence="1">
    <location>
        <begin position="15"/>
        <end position="45"/>
    </location>
</feature>
<keyword evidence="4" id="KW-1185">Reference proteome</keyword>
<feature type="domain" description="HPP transmembrane region" evidence="2">
    <location>
        <begin position="60"/>
        <end position="212"/>
    </location>
</feature>
<sequence>MGGAGRAALLLGFQIIHMLICGLILFAVELCIMLIVEAGFINECWRRPVKLFDPILAGATISERSIACAGAFIAVALTAATGFAFPVHSPLVVAPIGASAVLIFAVPASPLAQPWPVVGGNVISAFVGLGVAWAIPDITIAAACAVALAIAVMSVTRSLHPPGGAVALTAALGGPIAAKWGVLFPLVPIGVNSLCLVMLGMAFHALSRRSYPHRAAAAKVAALSEGAAAFNPEDIDEALTQMGDSFDIARNDLDRLLQLAEANAARRQASNS</sequence>
<evidence type="ECO:0000259" key="2">
    <source>
        <dbReference type="Pfam" id="PF04982"/>
    </source>
</evidence>
<keyword evidence="1" id="KW-0812">Transmembrane</keyword>
<organism evidence="3 4">
    <name type="scientific">Bosea psychrotolerans</name>
    <dbReference type="NCBI Taxonomy" id="1871628"/>
    <lineage>
        <taxon>Bacteria</taxon>
        <taxon>Pseudomonadati</taxon>
        <taxon>Pseudomonadota</taxon>
        <taxon>Alphaproteobacteria</taxon>
        <taxon>Hyphomicrobiales</taxon>
        <taxon>Boseaceae</taxon>
        <taxon>Bosea</taxon>
    </lineage>
</organism>
<name>A0A2S4MHY2_9HYPH</name>
<feature type="transmembrane region" description="Helical" evidence="1">
    <location>
        <begin position="140"/>
        <end position="156"/>
    </location>
</feature>
<dbReference type="Pfam" id="PF04982">
    <property type="entry name" value="TM_HPP"/>
    <property type="match status" value="1"/>
</dbReference>
<evidence type="ECO:0000313" key="3">
    <source>
        <dbReference type="EMBL" id="POR54281.1"/>
    </source>
</evidence>
<gene>
    <name evidence="3" type="ORF">CYD53_103385</name>
</gene>
<dbReference type="Proteomes" id="UP000236919">
    <property type="component" value="Unassembled WGS sequence"/>
</dbReference>
<comment type="caution">
    <text evidence="3">The sequence shown here is derived from an EMBL/GenBank/DDBJ whole genome shotgun (WGS) entry which is preliminary data.</text>
</comment>
<dbReference type="InterPro" id="IPR058581">
    <property type="entry name" value="TM_HPP"/>
</dbReference>
<feature type="transmembrane region" description="Helical" evidence="1">
    <location>
        <begin position="66"/>
        <end position="85"/>
    </location>
</feature>
<dbReference type="PANTHER" id="PTHR33741:SF5">
    <property type="entry name" value="TRANSMEMBRANE PROTEIN DDB_G0269096-RELATED"/>
    <property type="match status" value="1"/>
</dbReference>
<feature type="transmembrane region" description="Helical" evidence="1">
    <location>
        <begin position="91"/>
        <end position="108"/>
    </location>
</feature>
<reference evidence="3 4" key="1">
    <citation type="submission" date="2018-01" db="EMBL/GenBank/DDBJ databases">
        <title>Genomic Encyclopedia of Type Strains, Phase III (KMG-III): the genomes of soil and plant-associated and newly described type strains.</title>
        <authorList>
            <person name="Whitman W."/>
        </authorList>
    </citation>
    <scope>NUCLEOTIDE SEQUENCE [LARGE SCALE GENOMIC DNA]</scope>
    <source>
        <strain evidence="3 4">1131</strain>
    </source>
</reference>
<feature type="transmembrane region" description="Helical" evidence="1">
    <location>
        <begin position="189"/>
        <end position="206"/>
    </location>
</feature>
<dbReference type="RefSeq" id="WP_245928126.1">
    <property type="nucleotide sequence ID" value="NZ_PQFZ01000003.1"/>
</dbReference>
<dbReference type="EMBL" id="PQFZ01000003">
    <property type="protein sequence ID" value="POR54281.1"/>
    <property type="molecule type" value="Genomic_DNA"/>
</dbReference>
<proteinExistence type="predicted"/>
<evidence type="ECO:0000256" key="1">
    <source>
        <dbReference type="SAM" id="Phobius"/>
    </source>
</evidence>
<evidence type="ECO:0000313" key="4">
    <source>
        <dbReference type="Proteomes" id="UP000236919"/>
    </source>
</evidence>
<dbReference type="AlphaFoldDB" id="A0A2S4MHY2"/>
<dbReference type="InterPro" id="IPR007065">
    <property type="entry name" value="HPP"/>
</dbReference>
<feature type="transmembrane region" description="Helical" evidence="1">
    <location>
        <begin position="115"/>
        <end position="134"/>
    </location>
</feature>